<dbReference type="GO" id="GO:0005524">
    <property type="term" value="F:ATP binding"/>
    <property type="evidence" value="ECO:0007669"/>
    <property type="project" value="UniProtKB-KW"/>
</dbReference>
<dbReference type="InterPro" id="IPR052648">
    <property type="entry name" value="Ser-tRNA(Sec)_kinase"/>
</dbReference>
<sequence length="374" mass="42743">MQINQLQVKSRASVCCLVGIPGSGKSTIARAIIERNRRCGSNKLTSCEDSEHDVPSVDNVILHFDDILLIDYDDLTSKELKHDNTRNHCSSFDSNDLEAWRKSRFVAVGKLKFALATHFACDGDTASTLLIILDDNFHLRSMRRDIYRSCQEIVDLHPRAQIGFAVVHCTTPLEVCLRRNDLRSGKERIPQDVINRMAMVIEPPDETKPCSSFERFHISIDNSDDLAERNDDDRHFLSEIHRCIEESLQSPVLPKSELSREEMIELEQKRVRDREETLKSKFHRIDQLLRKLVGAVGRIQKEKSKEANEVRKSILSALRQHDDADNMGDDFIVQRFACSMLGSEVDWRNVLDNPLAMAINDAARKFAKENLDTS</sequence>
<evidence type="ECO:0000313" key="4">
    <source>
        <dbReference type="Proteomes" id="UP001530293"/>
    </source>
</evidence>
<dbReference type="InterPro" id="IPR027417">
    <property type="entry name" value="P-loop_NTPase"/>
</dbReference>
<protein>
    <recommendedName>
        <fullName evidence="5">L-seryl-tRNA(Sec) kinase</fullName>
    </recommendedName>
</protein>
<keyword evidence="1" id="KW-0547">Nucleotide-binding</keyword>
<dbReference type="InterPro" id="IPR013641">
    <property type="entry name" value="KTI12/PSTK"/>
</dbReference>
<evidence type="ECO:0000256" key="1">
    <source>
        <dbReference type="ARBA" id="ARBA00022741"/>
    </source>
</evidence>
<accession>A0ABD3MD44</accession>
<organism evidence="3 4">
    <name type="scientific">Discostella pseudostelligera</name>
    <dbReference type="NCBI Taxonomy" id="259834"/>
    <lineage>
        <taxon>Eukaryota</taxon>
        <taxon>Sar</taxon>
        <taxon>Stramenopiles</taxon>
        <taxon>Ochrophyta</taxon>
        <taxon>Bacillariophyta</taxon>
        <taxon>Coscinodiscophyceae</taxon>
        <taxon>Thalassiosirophycidae</taxon>
        <taxon>Stephanodiscales</taxon>
        <taxon>Stephanodiscaceae</taxon>
        <taxon>Discostella</taxon>
    </lineage>
</organism>
<keyword evidence="4" id="KW-1185">Reference proteome</keyword>
<dbReference type="AlphaFoldDB" id="A0ABD3MD44"/>
<comment type="caution">
    <text evidence="3">The sequence shown here is derived from an EMBL/GenBank/DDBJ whole genome shotgun (WGS) entry which is preliminary data.</text>
</comment>
<evidence type="ECO:0000256" key="2">
    <source>
        <dbReference type="ARBA" id="ARBA00022840"/>
    </source>
</evidence>
<keyword evidence="2" id="KW-0067">ATP-binding</keyword>
<evidence type="ECO:0000313" key="3">
    <source>
        <dbReference type="EMBL" id="KAL3758460.1"/>
    </source>
</evidence>
<name>A0ABD3MD44_9STRA</name>
<evidence type="ECO:0008006" key="5">
    <source>
        <dbReference type="Google" id="ProtNLM"/>
    </source>
</evidence>
<dbReference type="EMBL" id="JALLBG020000229">
    <property type="protein sequence ID" value="KAL3758460.1"/>
    <property type="molecule type" value="Genomic_DNA"/>
</dbReference>
<dbReference type="Pfam" id="PF08433">
    <property type="entry name" value="KTI12"/>
    <property type="match status" value="1"/>
</dbReference>
<gene>
    <name evidence="3" type="ORF">ACHAWU_004303</name>
</gene>
<dbReference type="Gene3D" id="3.40.50.300">
    <property type="entry name" value="P-loop containing nucleotide triphosphate hydrolases"/>
    <property type="match status" value="1"/>
</dbReference>
<dbReference type="Proteomes" id="UP001530293">
    <property type="component" value="Unassembled WGS sequence"/>
</dbReference>
<dbReference type="PANTHER" id="PTHR20873:SF0">
    <property type="entry name" value="L-SERYL-TRNA(SEC) KINASE"/>
    <property type="match status" value="1"/>
</dbReference>
<reference evidence="3 4" key="1">
    <citation type="submission" date="2024-10" db="EMBL/GenBank/DDBJ databases">
        <title>Updated reference genomes for cyclostephanoid diatoms.</title>
        <authorList>
            <person name="Roberts W.R."/>
            <person name="Alverson A.J."/>
        </authorList>
    </citation>
    <scope>NUCLEOTIDE SEQUENCE [LARGE SCALE GENOMIC DNA]</scope>
    <source>
        <strain evidence="3 4">AJA232-27</strain>
    </source>
</reference>
<dbReference type="PANTHER" id="PTHR20873">
    <property type="entry name" value="L-SERYL-TRNA(SEC) KINASE"/>
    <property type="match status" value="1"/>
</dbReference>
<dbReference type="SUPFAM" id="SSF52540">
    <property type="entry name" value="P-loop containing nucleoside triphosphate hydrolases"/>
    <property type="match status" value="1"/>
</dbReference>
<proteinExistence type="predicted"/>